<dbReference type="Proteomes" id="UP000029577">
    <property type="component" value="Unassembled WGS sequence"/>
</dbReference>
<dbReference type="PANTHER" id="PTHR35566">
    <property type="entry name" value="BLR3599 PROTEIN"/>
    <property type="match status" value="1"/>
</dbReference>
<name>A0A095TF19_9GAMM</name>
<dbReference type="EMBL" id="JPKR02000004">
    <property type="protein sequence ID" value="KGD75104.1"/>
    <property type="molecule type" value="Genomic_DNA"/>
</dbReference>
<proteinExistence type="predicted"/>
<gene>
    <name evidence="1" type="ORF">HA49_07525</name>
</gene>
<dbReference type="NCBIfam" id="TIGR03353">
    <property type="entry name" value="VI_chp_4"/>
    <property type="match status" value="1"/>
</dbReference>
<dbReference type="STRING" id="642227.HA49_07525"/>
<dbReference type="InterPro" id="IPR010263">
    <property type="entry name" value="T6SS_TssK"/>
</dbReference>
<dbReference type="RefSeq" id="WP_038018459.1">
    <property type="nucleotide sequence ID" value="NZ_JPKR02000004.1"/>
</dbReference>
<evidence type="ECO:0000313" key="1">
    <source>
        <dbReference type="EMBL" id="KGD75104.1"/>
    </source>
</evidence>
<dbReference type="eggNOG" id="COG3522">
    <property type="taxonomic scope" value="Bacteria"/>
</dbReference>
<dbReference type="OrthoDB" id="9775333at2"/>
<keyword evidence="2" id="KW-1185">Reference proteome</keyword>
<accession>A0A095TF19</accession>
<reference evidence="1" key="1">
    <citation type="submission" date="2014-12" db="EMBL/GenBank/DDBJ databases">
        <title>The draft genome of the Tatumella morbirosei type strain, LMG23360T isolated from pineapple rot.</title>
        <authorList>
            <person name="Smits T.H."/>
            <person name="Palmer M."/>
            <person name="Venter S.N."/>
            <person name="Duffy B."/>
            <person name="Steenkamp E.T."/>
            <person name="Chan W.Y."/>
            <person name="Coutinho T.A."/>
            <person name="Coetzee M.P."/>
            <person name="De Maayer P."/>
        </authorList>
    </citation>
    <scope>NUCLEOTIDE SEQUENCE [LARGE SCALE GENOMIC DNA]</scope>
    <source>
        <strain evidence="1">LMG 23360</strain>
    </source>
</reference>
<organism evidence="1 2">
    <name type="scientific">Tatumella morbirosei</name>
    <dbReference type="NCBI Taxonomy" id="642227"/>
    <lineage>
        <taxon>Bacteria</taxon>
        <taxon>Pseudomonadati</taxon>
        <taxon>Pseudomonadota</taxon>
        <taxon>Gammaproteobacteria</taxon>
        <taxon>Enterobacterales</taxon>
        <taxon>Erwiniaceae</taxon>
        <taxon>Tatumella</taxon>
    </lineage>
</organism>
<sequence length="449" mass="49945">MKTNKVVWSEGLFLRPQIFQQQERYLEYFIHRRSGSSGIFFWGFSRCETDHEALKYGKLVMRSAVGVFPDGTPFDLPGHAALPVPVTLQPSDAGKVFWLAVPLRLDNCDETIFNPDEPGSLARFCAMEEDICDSNAIRQGVKPVQLGRLRLALRSETEMNESWIGLPVARVRTIRPDGSVELHDDDYLPPVTQLGTSALLTDWLNHLSGLLKIRAEMLASYLSSGQGATVAGGDLTDYLLLQIFNNYQVQLDCLKQIPESSPLRFYQTLASLAAELSTYIRVDSRRPSPLPGYQHSQLYLSLRPLVDEVHDLLNQVLVRAGEMIELQPQGNGLWTAKLLPAEFAAFSAVVLAVQAGMAPDILQQQFVSQSKISSPQQLPELVRSHLSGLLLLPLRQPPRQIPCQAGYVYFELLRDSDIWRSIAASGALALHVAGHFPGLSMELWGIRAS</sequence>
<evidence type="ECO:0000313" key="2">
    <source>
        <dbReference type="Proteomes" id="UP000029577"/>
    </source>
</evidence>
<protein>
    <submittedName>
        <fullName evidence="1">Type VI secretion protein</fullName>
    </submittedName>
</protein>
<comment type="caution">
    <text evidence="1">The sequence shown here is derived from an EMBL/GenBank/DDBJ whole genome shotgun (WGS) entry which is preliminary data.</text>
</comment>
<dbReference type="AlphaFoldDB" id="A0A095TF19"/>
<dbReference type="Pfam" id="PF05936">
    <property type="entry name" value="T6SS_VasE"/>
    <property type="match status" value="1"/>
</dbReference>
<dbReference type="PANTHER" id="PTHR35566:SF6">
    <property type="entry name" value="CYTOPLASMIC PROTEIN"/>
    <property type="match status" value="1"/>
</dbReference>